<reference evidence="2" key="2">
    <citation type="journal article" date="2021" name="Mar. Drugs">
        <title>Genome Reduction and Secondary Metabolism of the Marine Sponge-Associated Cyanobacterium Leptothoe.</title>
        <authorList>
            <person name="Konstantinou D."/>
            <person name="Popin R.V."/>
            <person name="Fewer D.P."/>
            <person name="Sivonen K."/>
            <person name="Gkelis S."/>
        </authorList>
    </citation>
    <scope>NUCLEOTIDE SEQUENCE</scope>
    <source>
        <strain evidence="2">TAU-MAC 1115</strain>
    </source>
</reference>
<sequence>MASQDQQNTLMDLRTRAGLTRREVANALGVTEKTIYVWEKSANSPKMTVAQVRQLLEILGCTLDELVVAATKESGS</sequence>
<dbReference type="SUPFAM" id="SSF47413">
    <property type="entry name" value="lambda repressor-like DNA-binding domains"/>
    <property type="match status" value="1"/>
</dbReference>
<dbReference type="RefSeq" id="WP_215610156.1">
    <property type="nucleotide sequence ID" value="NZ_JADOES010000038.1"/>
</dbReference>
<protein>
    <submittedName>
        <fullName evidence="2">Helix-turn-helix transcriptional regulator</fullName>
    </submittedName>
</protein>
<accession>A0A947DI19</accession>
<dbReference type="AlphaFoldDB" id="A0A947DI19"/>
<name>A0A947DI19_9CYAN</name>
<evidence type="ECO:0000259" key="1">
    <source>
        <dbReference type="PROSITE" id="PS50943"/>
    </source>
</evidence>
<dbReference type="EMBL" id="JADOES010000038">
    <property type="protein sequence ID" value="MBT9317089.1"/>
    <property type="molecule type" value="Genomic_DNA"/>
</dbReference>
<dbReference type="GO" id="GO:0003677">
    <property type="term" value="F:DNA binding"/>
    <property type="evidence" value="ECO:0007669"/>
    <property type="project" value="InterPro"/>
</dbReference>
<reference evidence="2" key="1">
    <citation type="submission" date="2020-11" db="EMBL/GenBank/DDBJ databases">
        <authorList>
            <person name="Konstantinou D."/>
            <person name="Gkelis S."/>
            <person name="Popin R."/>
            <person name="Fewer D."/>
            <person name="Sivonen K."/>
        </authorList>
    </citation>
    <scope>NUCLEOTIDE SEQUENCE</scope>
    <source>
        <strain evidence="2">TAU-MAC 1115</strain>
    </source>
</reference>
<dbReference type="InterPro" id="IPR001387">
    <property type="entry name" value="Cro/C1-type_HTH"/>
</dbReference>
<organism evidence="2 3">
    <name type="scientific">Leptothoe spongobia TAU-MAC 1115</name>
    <dbReference type="NCBI Taxonomy" id="1967444"/>
    <lineage>
        <taxon>Bacteria</taxon>
        <taxon>Bacillati</taxon>
        <taxon>Cyanobacteriota</taxon>
        <taxon>Cyanophyceae</taxon>
        <taxon>Nodosilineales</taxon>
        <taxon>Cymatolegaceae</taxon>
        <taxon>Leptothoe</taxon>
        <taxon>Leptothoe spongobia</taxon>
    </lineage>
</organism>
<dbReference type="Pfam" id="PF13560">
    <property type="entry name" value="HTH_31"/>
    <property type="match status" value="1"/>
</dbReference>
<proteinExistence type="predicted"/>
<comment type="caution">
    <text evidence="2">The sequence shown here is derived from an EMBL/GenBank/DDBJ whole genome shotgun (WGS) entry which is preliminary data.</text>
</comment>
<dbReference type="CDD" id="cd00093">
    <property type="entry name" value="HTH_XRE"/>
    <property type="match status" value="1"/>
</dbReference>
<dbReference type="PROSITE" id="PS50943">
    <property type="entry name" value="HTH_CROC1"/>
    <property type="match status" value="1"/>
</dbReference>
<dbReference type="InterPro" id="IPR010982">
    <property type="entry name" value="Lambda_DNA-bd_dom_sf"/>
</dbReference>
<gene>
    <name evidence="2" type="ORF">IXB50_16820</name>
</gene>
<dbReference type="Proteomes" id="UP000717364">
    <property type="component" value="Unassembled WGS sequence"/>
</dbReference>
<evidence type="ECO:0000313" key="2">
    <source>
        <dbReference type="EMBL" id="MBT9317089.1"/>
    </source>
</evidence>
<dbReference type="SMART" id="SM00530">
    <property type="entry name" value="HTH_XRE"/>
    <property type="match status" value="1"/>
</dbReference>
<evidence type="ECO:0000313" key="3">
    <source>
        <dbReference type="Proteomes" id="UP000717364"/>
    </source>
</evidence>
<keyword evidence="3" id="KW-1185">Reference proteome</keyword>
<dbReference type="Gene3D" id="1.10.260.40">
    <property type="entry name" value="lambda repressor-like DNA-binding domains"/>
    <property type="match status" value="1"/>
</dbReference>
<feature type="domain" description="HTH cro/C1-type" evidence="1">
    <location>
        <begin position="10"/>
        <end position="66"/>
    </location>
</feature>